<reference evidence="1 2" key="1">
    <citation type="journal article" date="2010" name="Nature">
        <title>Nitrite-driven anaerobic methane oxidation by oxygenic bacteria.</title>
        <authorList>
            <person name="Ettwig K.F."/>
            <person name="Butler M.K."/>
            <person name="Le Paslier D."/>
            <person name="Pelletier E."/>
            <person name="Mangenot S."/>
            <person name="Kuypers M.M.M."/>
            <person name="Schreiber F."/>
            <person name="Dutilh B.E."/>
            <person name="Zedelius J."/>
            <person name="de Beer D."/>
            <person name="Gloerich J."/>
            <person name="Wessels H.J.C.T."/>
            <person name="van Allen T."/>
            <person name="Luesken F."/>
            <person name="Wu M."/>
            <person name="van de Pas-Schoonen K.T."/>
            <person name="Op den Camp H.J.M."/>
            <person name="Janssen-Megens E.M."/>
            <person name="Francoijs K-J."/>
            <person name="Stunnenberg H."/>
            <person name="Weissenbach J."/>
            <person name="Jetten M.S.M."/>
            <person name="Strous M."/>
        </authorList>
    </citation>
    <scope>NUCLEOTIDE SEQUENCE [LARGE SCALE GENOMIC DNA]</scope>
</reference>
<proteinExistence type="predicted"/>
<evidence type="ECO:0000313" key="1">
    <source>
        <dbReference type="EMBL" id="CBE69386.1"/>
    </source>
</evidence>
<evidence type="ECO:0000313" key="2">
    <source>
        <dbReference type="Proteomes" id="UP000006898"/>
    </source>
</evidence>
<gene>
    <name evidence="1" type="ORF">DAMO_2338</name>
</gene>
<organism evidence="1 2">
    <name type="scientific">Methylomirabilis oxygeniifera</name>
    <dbReference type="NCBI Taxonomy" id="671143"/>
    <lineage>
        <taxon>Bacteria</taxon>
        <taxon>Candidatus Methylomirabilota</taxon>
        <taxon>Candidatus Methylomirabilia</taxon>
        <taxon>Candidatus Methylomirabilales</taxon>
        <taxon>Candidatus Methylomirabilaceae</taxon>
        <taxon>Candidatus Methylomirabilis</taxon>
    </lineage>
</organism>
<dbReference type="HOGENOM" id="CLU_3248812_0_0_0"/>
<name>D5MIM9_METO1</name>
<dbReference type="EMBL" id="FP565575">
    <property type="protein sequence ID" value="CBE69386.1"/>
    <property type="molecule type" value="Genomic_DNA"/>
</dbReference>
<dbReference type="KEGG" id="mox:DAMO_2338"/>
<sequence length="42" mass="4751">MILPPYALNNLHDVDGTTVELQIVFPSFSRFDRRLPPPLSPS</sequence>
<accession>D5MIM9</accession>
<dbReference type="AlphaFoldDB" id="D5MIM9"/>
<dbReference type="Proteomes" id="UP000006898">
    <property type="component" value="Chromosome"/>
</dbReference>
<protein>
    <submittedName>
        <fullName evidence="1">Uncharacterized protein</fullName>
    </submittedName>
</protein>